<dbReference type="Pfam" id="PF13505">
    <property type="entry name" value="OMP_b-brl"/>
    <property type="match status" value="1"/>
</dbReference>
<reference evidence="3" key="1">
    <citation type="submission" date="2020-04" db="EMBL/GenBank/DDBJ databases">
        <authorList>
            <person name="Chiriac C."/>
            <person name="Salcher M."/>
            <person name="Ghai R."/>
            <person name="Kavagutti S V."/>
        </authorList>
    </citation>
    <scope>NUCLEOTIDE SEQUENCE</scope>
</reference>
<evidence type="ECO:0000313" key="3">
    <source>
        <dbReference type="EMBL" id="CAB4140879.1"/>
    </source>
</evidence>
<dbReference type="InterPro" id="IPR011250">
    <property type="entry name" value="OMP/PagP_B-barrel"/>
</dbReference>
<accession>A0A6J5MAZ5</accession>
<evidence type="ECO:0000256" key="1">
    <source>
        <dbReference type="ARBA" id="ARBA00022729"/>
    </source>
</evidence>
<name>A0A6J5MAZ5_9CAUD</name>
<dbReference type="Gene3D" id="2.40.160.20">
    <property type="match status" value="1"/>
</dbReference>
<organism evidence="3">
    <name type="scientific">uncultured Caudovirales phage</name>
    <dbReference type="NCBI Taxonomy" id="2100421"/>
    <lineage>
        <taxon>Viruses</taxon>
        <taxon>Duplodnaviria</taxon>
        <taxon>Heunggongvirae</taxon>
        <taxon>Uroviricota</taxon>
        <taxon>Caudoviricetes</taxon>
        <taxon>Peduoviridae</taxon>
        <taxon>Maltschvirus</taxon>
        <taxon>Maltschvirus maltsch</taxon>
    </lineage>
</organism>
<dbReference type="SUPFAM" id="SSF56925">
    <property type="entry name" value="OMPA-like"/>
    <property type="match status" value="1"/>
</dbReference>
<protein>
    <submittedName>
        <fullName evidence="3">COG3637 Opacity protein and related surface antigens</fullName>
    </submittedName>
</protein>
<evidence type="ECO:0000259" key="2">
    <source>
        <dbReference type="Pfam" id="PF13505"/>
    </source>
</evidence>
<dbReference type="EMBL" id="LR796380">
    <property type="protein sequence ID" value="CAB4140879.1"/>
    <property type="molecule type" value="Genomic_DNA"/>
</dbReference>
<proteinExistence type="predicted"/>
<dbReference type="InterPro" id="IPR027385">
    <property type="entry name" value="Beta-barrel_OMP"/>
</dbReference>
<gene>
    <name evidence="3" type="ORF">UFOVP395_214</name>
</gene>
<feature type="domain" description="Outer membrane protein beta-barrel" evidence="2">
    <location>
        <begin position="29"/>
        <end position="179"/>
    </location>
</feature>
<sequence length="179" mass="18203">MKTFAITLAAGLLAATTVFAQTPTRTAPAAAPAAAASPLRGLYVGASVDFGGASLDTARGWGNSLTVGYDVTRNIAVEAVLSQNYGTGAQNDGQTGFVNAVVGMPVGPITPYALVGVGAGIGGAGNADKDAEGLWNVGAGVTYNITRNWQLDARYRYVDAIAATRDAEQAVSLGVNYKF</sequence>
<keyword evidence="1" id="KW-0732">Signal</keyword>